<gene>
    <name evidence="2" type="ORF">ACFS5J_10585</name>
</gene>
<keyword evidence="3" id="KW-1185">Reference proteome</keyword>
<dbReference type="PRINTS" id="PR00412">
    <property type="entry name" value="EPOXHYDRLASE"/>
</dbReference>
<accession>A0ABW5YN22</accession>
<proteinExistence type="predicted"/>
<evidence type="ECO:0000259" key="1">
    <source>
        <dbReference type="Pfam" id="PF00561"/>
    </source>
</evidence>
<dbReference type="PANTHER" id="PTHR43798">
    <property type="entry name" value="MONOACYLGLYCEROL LIPASE"/>
    <property type="match status" value="1"/>
</dbReference>
<dbReference type="InterPro" id="IPR000073">
    <property type="entry name" value="AB_hydrolase_1"/>
</dbReference>
<dbReference type="InterPro" id="IPR029058">
    <property type="entry name" value="AB_hydrolase_fold"/>
</dbReference>
<dbReference type="GO" id="GO:0016787">
    <property type="term" value="F:hydrolase activity"/>
    <property type="evidence" value="ECO:0007669"/>
    <property type="project" value="UniProtKB-KW"/>
</dbReference>
<name>A0ABW5YN22_9FLAO</name>
<sequence>MKKILLVALFFGLQVIVGQQPTEMKNILSTYHFKTHFVKINETETAYIKEGNGPQTLLFIHGLSSNIDAWYRNIDELKKHYTCIAIDLPGHGKSSKKTEAYTPTFYATFIHDFIKKMKLKNITLVGHSMGGQAAIKTTTLYPHQINALILVAPAGIETFTEKEANLLKQFVTTQNVQITTDAQIEKNYQLNFHQFPTEAQSMITDRINIKKASDFTDYCYAIEKSVEGMLIDPTFDDLEKITQKTLILFGKNDNLIPNNFLHPKLTVTEIGTLANEKIKQSTLHFVAESGHFLQFEKPDEVNLLILNWLSKNNNEDQTEKVYRNK</sequence>
<keyword evidence="2" id="KW-0378">Hydrolase</keyword>
<evidence type="ECO:0000313" key="3">
    <source>
        <dbReference type="Proteomes" id="UP001597534"/>
    </source>
</evidence>
<dbReference type="PANTHER" id="PTHR43798:SF33">
    <property type="entry name" value="HYDROLASE, PUTATIVE (AFU_ORTHOLOGUE AFUA_2G14860)-RELATED"/>
    <property type="match status" value="1"/>
</dbReference>
<dbReference type="SUPFAM" id="SSF53474">
    <property type="entry name" value="alpha/beta-Hydrolases"/>
    <property type="match status" value="1"/>
</dbReference>
<dbReference type="Gene3D" id="3.40.50.1820">
    <property type="entry name" value="alpha/beta hydrolase"/>
    <property type="match status" value="1"/>
</dbReference>
<dbReference type="PRINTS" id="PR00111">
    <property type="entry name" value="ABHYDROLASE"/>
</dbReference>
<dbReference type="RefSeq" id="WP_379812123.1">
    <property type="nucleotide sequence ID" value="NZ_JBHUPC010000013.1"/>
</dbReference>
<dbReference type="InterPro" id="IPR000639">
    <property type="entry name" value="Epox_hydrolase-like"/>
</dbReference>
<feature type="domain" description="AB hydrolase-1" evidence="1">
    <location>
        <begin position="56"/>
        <end position="298"/>
    </location>
</feature>
<protein>
    <submittedName>
        <fullName evidence="2">Alpha/beta fold hydrolase</fullName>
    </submittedName>
</protein>
<dbReference type="Proteomes" id="UP001597534">
    <property type="component" value="Unassembled WGS sequence"/>
</dbReference>
<reference evidence="3" key="1">
    <citation type="journal article" date="2019" name="Int. J. Syst. Evol. Microbiol.">
        <title>The Global Catalogue of Microorganisms (GCM) 10K type strain sequencing project: providing services to taxonomists for standard genome sequencing and annotation.</title>
        <authorList>
            <consortium name="The Broad Institute Genomics Platform"/>
            <consortium name="The Broad Institute Genome Sequencing Center for Infectious Disease"/>
            <person name="Wu L."/>
            <person name="Ma J."/>
        </authorList>
    </citation>
    <scope>NUCLEOTIDE SEQUENCE [LARGE SCALE GENOMIC DNA]</scope>
    <source>
        <strain evidence="3">KCTC 22671</strain>
    </source>
</reference>
<evidence type="ECO:0000313" key="2">
    <source>
        <dbReference type="EMBL" id="MFD2892458.1"/>
    </source>
</evidence>
<organism evidence="2 3">
    <name type="scientific">Flavobacterium chuncheonense</name>
    <dbReference type="NCBI Taxonomy" id="2026653"/>
    <lineage>
        <taxon>Bacteria</taxon>
        <taxon>Pseudomonadati</taxon>
        <taxon>Bacteroidota</taxon>
        <taxon>Flavobacteriia</taxon>
        <taxon>Flavobacteriales</taxon>
        <taxon>Flavobacteriaceae</taxon>
        <taxon>Flavobacterium</taxon>
    </lineage>
</organism>
<comment type="caution">
    <text evidence="2">The sequence shown here is derived from an EMBL/GenBank/DDBJ whole genome shotgun (WGS) entry which is preliminary data.</text>
</comment>
<dbReference type="Pfam" id="PF00561">
    <property type="entry name" value="Abhydrolase_1"/>
    <property type="match status" value="1"/>
</dbReference>
<dbReference type="InterPro" id="IPR050266">
    <property type="entry name" value="AB_hydrolase_sf"/>
</dbReference>
<dbReference type="EMBL" id="JBHUPC010000013">
    <property type="protein sequence ID" value="MFD2892458.1"/>
    <property type="molecule type" value="Genomic_DNA"/>
</dbReference>